<gene>
    <name evidence="2" type="ORF">AURDEDRAFT_176129</name>
</gene>
<organism evidence="2 3">
    <name type="scientific">Auricularia subglabra (strain TFB-10046 / SS5)</name>
    <name type="common">White-rot fungus</name>
    <name type="synonym">Auricularia delicata (strain TFB10046)</name>
    <dbReference type="NCBI Taxonomy" id="717982"/>
    <lineage>
        <taxon>Eukaryota</taxon>
        <taxon>Fungi</taxon>
        <taxon>Dikarya</taxon>
        <taxon>Basidiomycota</taxon>
        <taxon>Agaricomycotina</taxon>
        <taxon>Agaricomycetes</taxon>
        <taxon>Auriculariales</taxon>
        <taxon>Auriculariaceae</taxon>
        <taxon>Auricularia</taxon>
    </lineage>
</organism>
<evidence type="ECO:0000256" key="1">
    <source>
        <dbReference type="SAM" id="MobiDB-lite"/>
    </source>
</evidence>
<sequence>MDLGGVPDEGARDGEDVDDEDGLGFGVHAHYFADQADEGESQPRSEDERYIVEPVDWHARDDAGFTFYVENSDRVMCRTLPSSRAFMAVRRRLECWFDYEKNRKLFFSSSLRDIGLSNPDLQGERLLACTPVGDETVLRWKDTGNEALDAPSRRIWPSRSSPATPPVDPGHKLKIARKILELVPSAKFFDGHPLPPLTGALPDPIRTYVVWELREIDFRSALYAVDYTIRQAHGQAIDPHVRESQLRDCWGGSDLKPNELFPSPFSSTARTPAKLDALKALFKFMADWPRSEEFLKVPESPWTVENMDDLAAMVWRCYAQTHFDYLRFHTPKPYIRPPLPWP</sequence>
<evidence type="ECO:0000313" key="2">
    <source>
        <dbReference type="EMBL" id="EJD34837.1"/>
    </source>
</evidence>
<proteinExistence type="predicted"/>
<dbReference type="Proteomes" id="UP000006514">
    <property type="component" value="Unassembled WGS sequence"/>
</dbReference>
<name>J0WQL7_AURST</name>
<evidence type="ECO:0000313" key="3">
    <source>
        <dbReference type="Proteomes" id="UP000006514"/>
    </source>
</evidence>
<dbReference type="eggNOG" id="ENOG502QU1V">
    <property type="taxonomic scope" value="Eukaryota"/>
</dbReference>
<feature type="region of interest" description="Disordered" evidence="1">
    <location>
        <begin position="1"/>
        <end position="24"/>
    </location>
</feature>
<reference evidence="3" key="1">
    <citation type="journal article" date="2012" name="Science">
        <title>The Paleozoic origin of enzymatic lignin decomposition reconstructed from 31 fungal genomes.</title>
        <authorList>
            <person name="Floudas D."/>
            <person name="Binder M."/>
            <person name="Riley R."/>
            <person name="Barry K."/>
            <person name="Blanchette R.A."/>
            <person name="Henrissat B."/>
            <person name="Martinez A.T."/>
            <person name="Otillar R."/>
            <person name="Spatafora J.W."/>
            <person name="Yadav J.S."/>
            <person name="Aerts A."/>
            <person name="Benoit I."/>
            <person name="Boyd A."/>
            <person name="Carlson A."/>
            <person name="Copeland A."/>
            <person name="Coutinho P.M."/>
            <person name="de Vries R.P."/>
            <person name="Ferreira P."/>
            <person name="Findley K."/>
            <person name="Foster B."/>
            <person name="Gaskell J."/>
            <person name="Glotzer D."/>
            <person name="Gorecki P."/>
            <person name="Heitman J."/>
            <person name="Hesse C."/>
            <person name="Hori C."/>
            <person name="Igarashi K."/>
            <person name="Jurgens J.A."/>
            <person name="Kallen N."/>
            <person name="Kersten P."/>
            <person name="Kohler A."/>
            <person name="Kuees U."/>
            <person name="Kumar T.K.A."/>
            <person name="Kuo A."/>
            <person name="LaButti K."/>
            <person name="Larrondo L.F."/>
            <person name="Lindquist E."/>
            <person name="Ling A."/>
            <person name="Lombard V."/>
            <person name="Lucas S."/>
            <person name="Lundell T."/>
            <person name="Martin R."/>
            <person name="McLaughlin D.J."/>
            <person name="Morgenstern I."/>
            <person name="Morin E."/>
            <person name="Murat C."/>
            <person name="Nagy L.G."/>
            <person name="Nolan M."/>
            <person name="Ohm R.A."/>
            <person name="Patyshakuliyeva A."/>
            <person name="Rokas A."/>
            <person name="Ruiz-Duenas F.J."/>
            <person name="Sabat G."/>
            <person name="Salamov A."/>
            <person name="Samejima M."/>
            <person name="Schmutz J."/>
            <person name="Slot J.C."/>
            <person name="St John F."/>
            <person name="Stenlid J."/>
            <person name="Sun H."/>
            <person name="Sun S."/>
            <person name="Syed K."/>
            <person name="Tsang A."/>
            <person name="Wiebenga A."/>
            <person name="Young D."/>
            <person name="Pisabarro A."/>
            <person name="Eastwood D.C."/>
            <person name="Martin F."/>
            <person name="Cullen D."/>
            <person name="Grigoriev I.V."/>
            <person name="Hibbett D.S."/>
        </authorList>
    </citation>
    <scope>NUCLEOTIDE SEQUENCE [LARGE SCALE GENOMIC DNA]</scope>
    <source>
        <strain evidence="3">TFB10046</strain>
    </source>
</reference>
<dbReference type="AlphaFoldDB" id="J0WQL7"/>
<dbReference type="InParanoid" id="J0WQL7"/>
<keyword evidence="3" id="KW-1185">Reference proteome</keyword>
<protein>
    <submittedName>
        <fullName evidence="2">Uncharacterized protein</fullName>
    </submittedName>
</protein>
<dbReference type="EMBL" id="JH687918">
    <property type="protein sequence ID" value="EJD34837.1"/>
    <property type="molecule type" value="Genomic_DNA"/>
</dbReference>
<dbReference type="KEGG" id="adl:AURDEDRAFT_176129"/>
<accession>J0WQL7</accession>